<evidence type="ECO:0000313" key="2">
    <source>
        <dbReference type="EMBL" id="KAA6403590.1"/>
    </source>
</evidence>
<dbReference type="CDD" id="cd16655">
    <property type="entry name" value="RING-Ubox_WDSUB1-like"/>
    <property type="match status" value="1"/>
</dbReference>
<dbReference type="Pfam" id="PF04564">
    <property type="entry name" value="U-box"/>
    <property type="match status" value="1"/>
</dbReference>
<evidence type="ECO:0000313" key="3">
    <source>
        <dbReference type="Proteomes" id="UP000324800"/>
    </source>
</evidence>
<dbReference type="AlphaFoldDB" id="A0A5J4X8R7"/>
<dbReference type="InterPro" id="IPR013083">
    <property type="entry name" value="Znf_RING/FYVE/PHD"/>
</dbReference>
<dbReference type="SUPFAM" id="SSF57850">
    <property type="entry name" value="RING/U-box"/>
    <property type="match status" value="1"/>
</dbReference>
<proteinExistence type="predicted"/>
<name>A0A5J4X8R7_9EUKA</name>
<dbReference type="SMART" id="SM00504">
    <property type="entry name" value="Ubox"/>
    <property type="match status" value="1"/>
</dbReference>
<gene>
    <name evidence="2" type="ORF">EZS28_000882</name>
</gene>
<dbReference type="InterPro" id="IPR003613">
    <property type="entry name" value="Ubox_domain"/>
</dbReference>
<accession>A0A5J4X8R7</accession>
<protein>
    <recommendedName>
        <fullName evidence="1">U-box domain-containing protein</fullName>
    </recommendedName>
</protein>
<evidence type="ECO:0000259" key="1">
    <source>
        <dbReference type="SMART" id="SM00504"/>
    </source>
</evidence>
<dbReference type="OrthoDB" id="424220at2759"/>
<dbReference type="PANTHER" id="PTHR46573">
    <property type="entry name" value="WD REPEAT, SAM AND U-BOX DOMAIN-CONTAINING PROTEIN 1"/>
    <property type="match status" value="1"/>
</dbReference>
<dbReference type="PANTHER" id="PTHR46573:SF1">
    <property type="entry name" value="WD REPEAT, SAM AND U-BOX DOMAIN-CONTAINING PROTEIN 1"/>
    <property type="match status" value="1"/>
</dbReference>
<dbReference type="Gene3D" id="3.30.40.10">
    <property type="entry name" value="Zinc/RING finger domain, C3HC4 (zinc finger)"/>
    <property type="match status" value="1"/>
</dbReference>
<reference evidence="2 3" key="1">
    <citation type="submission" date="2019-03" db="EMBL/GenBank/DDBJ databases">
        <title>Single cell metagenomics reveals metabolic interactions within the superorganism composed of flagellate Streblomastix strix and complex community of Bacteroidetes bacteria on its surface.</title>
        <authorList>
            <person name="Treitli S.C."/>
            <person name="Kolisko M."/>
            <person name="Husnik F."/>
            <person name="Keeling P."/>
            <person name="Hampl V."/>
        </authorList>
    </citation>
    <scope>NUCLEOTIDE SEQUENCE [LARGE SCALE GENOMIC DNA]</scope>
    <source>
        <strain evidence="2">ST1C</strain>
    </source>
</reference>
<sequence>MFYNKNPIYSTLGMITSGFGPANALKMSQAPIATASTNPIYCLGDYIRHCSAYFDNSQMQQRYAPLSGKLVLWNGTVADIQNNVLKMHFATHNAEDEYSEVDVYFDANTFYTYEGKLQINAEASIRLRLVYFQFNLAFNLVAANNPEFYDYTLTYPMFYHLIFEDKNQSPQIYFDKMYHVLQDPTQSFSGMATFTPKSSPWMKTIGFGEEGKIQNEAIYLVVSREHNELFQNEILANDKVSSSDGLNFKQISNFICIRSTAKENRVTLRGQLQIAYGPEMGTAEAAQKLGFVCPLTGTLMTDPVYASDGFTYERESILREMRVNPISTKNQKPLTNVLVPNVDLKLKIENYVRQFPAHPLNPN</sequence>
<feature type="domain" description="U-box" evidence="1">
    <location>
        <begin position="290"/>
        <end position="351"/>
    </location>
</feature>
<dbReference type="Proteomes" id="UP000324800">
    <property type="component" value="Unassembled WGS sequence"/>
</dbReference>
<dbReference type="EMBL" id="SNRW01000083">
    <property type="protein sequence ID" value="KAA6403590.1"/>
    <property type="molecule type" value="Genomic_DNA"/>
</dbReference>
<dbReference type="InterPro" id="IPR052085">
    <property type="entry name" value="WD-SAM-U-box"/>
</dbReference>
<comment type="caution">
    <text evidence="2">The sequence shown here is derived from an EMBL/GenBank/DDBJ whole genome shotgun (WGS) entry which is preliminary data.</text>
</comment>
<organism evidence="2 3">
    <name type="scientific">Streblomastix strix</name>
    <dbReference type="NCBI Taxonomy" id="222440"/>
    <lineage>
        <taxon>Eukaryota</taxon>
        <taxon>Metamonada</taxon>
        <taxon>Preaxostyla</taxon>
        <taxon>Oxymonadida</taxon>
        <taxon>Streblomastigidae</taxon>
        <taxon>Streblomastix</taxon>
    </lineage>
</organism>
<dbReference type="GO" id="GO:0016567">
    <property type="term" value="P:protein ubiquitination"/>
    <property type="evidence" value="ECO:0007669"/>
    <property type="project" value="InterPro"/>
</dbReference>
<dbReference type="GO" id="GO:0004842">
    <property type="term" value="F:ubiquitin-protein transferase activity"/>
    <property type="evidence" value="ECO:0007669"/>
    <property type="project" value="InterPro"/>
</dbReference>